<dbReference type="InterPro" id="IPR003680">
    <property type="entry name" value="Flavodoxin_fold"/>
</dbReference>
<dbReference type="RefSeq" id="WP_354443427.1">
    <property type="nucleotide sequence ID" value="NZ_JBEPSH010000004.1"/>
</dbReference>
<dbReference type="PANTHER" id="PTHR43741:SF4">
    <property type="entry name" value="FMN-DEPENDENT NADH:QUINONE OXIDOREDUCTASE"/>
    <property type="match status" value="1"/>
</dbReference>
<keyword evidence="3 6" id="KW-0560">Oxidoreductase</keyword>
<evidence type="ECO:0000256" key="4">
    <source>
        <dbReference type="ARBA" id="ARBA00023027"/>
    </source>
</evidence>
<evidence type="ECO:0000259" key="7">
    <source>
        <dbReference type="Pfam" id="PF02525"/>
    </source>
</evidence>
<evidence type="ECO:0000313" key="9">
    <source>
        <dbReference type="Proteomes" id="UP001549320"/>
    </source>
</evidence>
<reference evidence="8 9" key="1">
    <citation type="submission" date="2024-06" db="EMBL/GenBank/DDBJ databases">
        <title>Sorghum-associated microbial communities from plants grown in Nebraska, USA.</title>
        <authorList>
            <person name="Schachtman D."/>
        </authorList>
    </citation>
    <scope>NUCLEOTIDE SEQUENCE [LARGE SCALE GENOMIC DNA]</scope>
    <source>
        <strain evidence="8 9">2709</strain>
    </source>
</reference>
<keyword evidence="9" id="KW-1185">Reference proteome</keyword>
<dbReference type="EMBL" id="JBEPSH010000004">
    <property type="protein sequence ID" value="MET4577228.1"/>
    <property type="molecule type" value="Genomic_DNA"/>
</dbReference>
<organism evidence="8 9">
    <name type="scientific">Ottowia thiooxydans</name>
    <dbReference type="NCBI Taxonomy" id="219182"/>
    <lineage>
        <taxon>Bacteria</taxon>
        <taxon>Pseudomonadati</taxon>
        <taxon>Pseudomonadota</taxon>
        <taxon>Betaproteobacteria</taxon>
        <taxon>Burkholderiales</taxon>
        <taxon>Comamonadaceae</taxon>
        <taxon>Ottowia</taxon>
    </lineage>
</organism>
<accession>A0ABV2Q9H0</accession>
<proteinExistence type="inferred from homology"/>
<dbReference type="Gene3D" id="3.40.50.360">
    <property type="match status" value="1"/>
</dbReference>
<evidence type="ECO:0000256" key="3">
    <source>
        <dbReference type="ARBA" id="ARBA00023002"/>
    </source>
</evidence>
<comment type="similarity">
    <text evidence="6">Belongs to the azoreductase type 1 family.</text>
</comment>
<comment type="catalytic activity">
    <reaction evidence="6">
        <text>2 a quinone + NADH + H(+) = 2 a 1,4-benzosemiquinone + NAD(+)</text>
        <dbReference type="Rhea" id="RHEA:65952"/>
        <dbReference type="ChEBI" id="CHEBI:15378"/>
        <dbReference type="ChEBI" id="CHEBI:57540"/>
        <dbReference type="ChEBI" id="CHEBI:57945"/>
        <dbReference type="ChEBI" id="CHEBI:132124"/>
        <dbReference type="ChEBI" id="CHEBI:134225"/>
    </reaction>
</comment>
<protein>
    <recommendedName>
        <fullName evidence="6">FMN dependent NADH:quinone oxidoreductase</fullName>
        <ecNumber evidence="6">1.6.5.-</ecNumber>
    </recommendedName>
    <alternativeName>
        <fullName evidence="6">Azo-dye reductase</fullName>
    </alternativeName>
    <alternativeName>
        <fullName evidence="6">FMN-dependent NADH-azo compound oxidoreductase</fullName>
    </alternativeName>
    <alternativeName>
        <fullName evidence="6">FMN-dependent NADH-azoreductase</fullName>
        <ecNumber evidence="6">1.7.1.17</ecNumber>
    </alternativeName>
</protein>
<dbReference type="EC" id="1.6.5.-" evidence="6"/>
<feature type="binding site" evidence="6">
    <location>
        <position position="10"/>
    </location>
    <ligand>
        <name>FMN</name>
        <dbReference type="ChEBI" id="CHEBI:58210"/>
    </ligand>
</feature>
<dbReference type="PANTHER" id="PTHR43741">
    <property type="entry name" value="FMN-DEPENDENT NADH-AZOREDUCTASE 1"/>
    <property type="match status" value="1"/>
</dbReference>
<dbReference type="Proteomes" id="UP001549320">
    <property type="component" value="Unassembled WGS sequence"/>
</dbReference>
<keyword evidence="1 6" id="KW-0285">Flavoprotein</keyword>
<comment type="cofactor">
    <cofactor evidence="6">
        <name>FMN</name>
        <dbReference type="ChEBI" id="CHEBI:58210"/>
    </cofactor>
    <text evidence="6">Binds 1 FMN per subunit.</text>
</comment>
<comment type="subunit">
    <text evidence="6">Homodimer.</text>
</comment>
<dbReference type="Pfam" id="PF02525">
    <property type="entry name" value="Flavodoxin_2"/>
    <property type="match status" value="1"/>
</dbReference>
<dbReference type="GO" id="GO:0016491">
    <property type="term" value="F:oxidoreductase activity"/>
    <property type="evidence" value="ECO:0007669"/>
    <property type="project" value="UniProtKB-KW"/>
</dbReference>
<dbReference type="SUPFAM" id="SSF52218">
    <property type="entry name" value="Flavoproteins"/>
    <property type="match status" value="1"/>
</dbReference>
<evidence type="ECO:0000313" key="8">
    <source>
        <dbReference type="EMBL" id="MET4577228.1"/>
    </source>
</evidence>
<evidence type="ECO:0000256" key="1">
    <source>
        <dbReference type="ARBA" id="ARBA00022630"/>
    </source>
</evidence>
<evidence type="ECO:0000256" key="2">
    <source>
        <dbReference type="ARBA" id="ARBA00022643"/>
    </source>
</evidence>
<name>A0ABV2Q9H0_9BURK</name>
<comment type="catalytic activity">
    <reaction evidence="5">
        <text>N,N-dimethyl-1,4-phenylenediamine + anthranilate + 2 NAD(+) = 2-(4-dimethylaminophenyl)diazenylbenzoate + 2 NADH + 2 H(+)</text>
        <dbReference type="Rhea" id="RHEA:55872"/>
        <dbReference type="ChEBI" id="CHEBI:15378"/>
        <dbReference type="ChEBI" id="CHEBI:15783"/>
        <dbReference type="ChEBI" id="CHEBI:16567"/>
        <dbReference type="ChEBI" id="CHEBI:57540"/>
        <dbReference type="ChEBI" id="CHEBI:57945"/>
        <dbReference type="ChEBI" id="CHEBI:71579"/>
        <dbReference type="EC" id="1.7.1.17"/>
    </reaction>
    <physiologicalReaction direction="right-to-left" evidence="5">
        <dbReference type="Rhea" id="RHEA:55874"/>
    </physiologicalReaction>
</comment>
<dbReference type="InterPro" id="IPR023048">
    <property type="entry name" value="NADH:quinone_OxRdtase_FMN_depd"/>
</dbReference>
<dbReference type="InterPro" id="IPR050104">
    <property type="entry name" value="FMN-dep_NADH:Q_OxRdtase_AzoR1"/>
</dbReference>
<comment type="caution">
    <text evidence="6">Lacks conserved residue(s) required for the propagation of feature annotation.</text>
</comment>
<evidence type="ECO:0000256" key="5">
    <source>
        <dbReference type="ARBA" id="ARBA00048542"/>
    </source>
</evidence>
<gene>
    <name evidence="6" type="primary">azoR</name>
    <name evidence="8" type="ORF">ABIE13_002339</name>
</gene>
<dbReference type="EC" id="1.7.1.17" evidence="6"/>
<comment type="function">
    <text evidence="6">Also exhibits azoreductase activity. Catalyzes the reductive cleavage of the azo bond in aromatic azo compounds to the corresponding amines.</text>
</comment>
<evidence type="ECO:0000256" key="6">
    <source>
        <dbReference type="HAMAP-Rule" id="MF_01216"/>
    </source>
</evidence>
<keyword evidence="4 6" id="KW-0520">NAD</keyword>
<feature type="domain" description="Flavodoxin-like fold" evidence="7">
    <location>
        <begin position="3"/>
        <end position="189"/>
    </location>
</feature>
<comment type="function">
    <text evidence="6">Quinone reductase that provides resistance to thiol-specific stress caused by electrophilic quinones.</text>
</comment>
<keyword evidence="2 6" id="KW-0288">FMN</keyword>
<dbReference type="InterPro" id="IPR029039">
    <property type="entry name" value="Flavoprotein-like_sf"/>
</dbReference>
<sequence>MNHIFFLECSPAGNQSMGAQLVATALRDGQSRTQGMRLTTRSLAAQPLAPVSAQYAKAITSSAPLDDPALALSEKLISEMETSDRLLISTPMHNFTVPATLKLWIDYVLRIHRTFTNTPDGKVGLLQDRPTLVLVRSGGACIGDAARQPDFLTPYLRHALSTLGLHQVRFLYLAGPSPTVETLAHTRQALTSFLFPSIQPETSREHTSIALPNPVV</sequence>
<dbReference type="HAMAP" id="MF_01216">
    <property type="entry name" value="Azoreductase_type1"/>
    <property type="match status" value="1"/>
</dbReference>
<comment type="caution">
    <text evidence="8">The sequence shown here is derived from an EMBL/GenBank/DDBJ whole genome shotgun (WGS) entry which is preliminary data.</text>
</comment>